<protein>
    <submittedName>
        <fullName evidence="1">Jg25116 protein</fullName>
    </submittedName>
</protein>
<proteinExistence type="predicted"/>
<name>A0A8S4S027_9NEOP</name>
<keyword evidence="2" id="KW-1185">Reference proteome</keyword>
<dbReference type="EMBL" id="CAKXAJ010025691">
    <property type="protein sequence ID" value="CAH2242796.1"/>
    <property type="molecule type" value="Genomic_DNA"/>
</dbReference>
<sequence length="83" mass="9742">MKPTARLLGDLDSGVTIDRRARDQTNLSRKQKKKKKKKMAVPPCSLLLVVQLLVTELEEIRIVAMLCCWCNYRHMRFNIYYSN</sequence>
<dbReference type="AlphaFoldDB" id="A0A8S4S027"/>
<organism evidence="1 2">
    <name type="scientific">Pararge aegeria aegeria</name>
    <dbReference type="NCBI Taxonomy" id="348720"/>
    <lineage>
        <taxon>Eukaryota</taxon>
        <taxon>Metazoa</taxon>
        <taxon>Ecdysozoa</taxon>
        <taxon>Arthropoda</taxon>
        <taxon>Hexapoda</taxon>
        <taxon>Insecta</taxon>
        <taxon>Pterygota</taxon>
        <taxon>Neoptera</taxon>
        <taxon>Endopterygota</taxon>
        <taxon>Lepidoptera</taxon>
        <taxon>Glossata</taxon>
        <taxon>Ditrysia</taxon>
        <taxon>Papilionoidea</taxon>
        <taxon>Nymphalidae</taxon>
        <taxon>Satyrinae</taxon>
        <taxon>Satyrini</taxon>
        <taxon>Parargina</taxon>
        <taxon>Pararge</taxon>
    </lineage>
</organism>
<evidence type="ECO:0000313" key="2">
    <source>
        <dbReference type="Proteomes" id="UP000838756"/>
    </source>
</evidence>
<evidence type="ECO:0000313" key="1">
    <source>
        <dbReference type="EMBL" id="CAH2242796.1"/>
    </source>
</evidence>
<gene>
    <name evidence="1" type="primary">jg25116</name>
    <name evidence="1" type="ORF">PAEG_LOCUS19028</name>
</gene>
<reference evidence="1" key="1">
    <citation type="submission" date="2022-03" db="EMBL/GenBank/DDBJ databases">
        <authorList>
            <person name="Lindestad O."/>
        </authorList>
    </citation>
    <scope>NUCLEOTIDE SEQUENCE</scope>
</reference>
<comment type="caution">
    <text evidence="1">The sequence shown here is derived from an EMBL/GenBank/DDBJ whole genome shotgun (WGS) entry which is preliminary data.</text>
</comment>
<accession>A0A8S4S027</accession>
<dbReference type="Proteomes" id="UP000838756">
    <property type="component" value="Unassembled WGS sequence"/>
</dbReference>